<keyword evidence="3" id="KW-0949">S-adenosyl-L-methionine</keyword>
<sequence>MANALQDPKIATALDRMFANAANQRQLLREMGAEFTRLASASAEERADALSTFYLPVTPEAGRLLYALVRAARPTIIVEFGMSFGISTIHLAAALRDNGSGQVFTTELSTSKIAAATQTFAETGLNHLITILHGDALSTLATLDQPVNFVLLDGWKELYLPVMELLEPALSPGALIIADNAEASGTQPYLDYVRNPDHGYVSFNFPARQTDSMEISCRTVV</sequence>
<keyword evidence="5" id="KW-1185">Reference proteome</keyword>
<evidence type="ECO:0000256" key="1">
    <source>
        <dbReference type="ARBA" id="ARBA00022603"/>
    </source>
</evidence>
<dbReference type="InterPro" id="IPR002935">
    <property type="entry name" value="SAM_O-MeTrfase"/>
</dbReference>
<dbReference type="AlphaFoldDB" id="A0A3S4BC77"/>
<dbReference type="GO" id="GO:0032259">
    <property type="term" value="P:methylation"/>
    <property type="evidence" value="ECO:0007669"/>
    <property type="project" value="UniProtKB-KW"/>
</dbReference>
<dbReference type="Gene3D" id="3.40.50.150">
    <property type="entry name" value="Vaccinia Virus protein VP39"/>
    <property type="match status" value="1"/>
</dbReference>
<dbReference type="PANTHER" id="PTHR43167:SF1">
    <property type="entry name" value="PUTATIVE (AFU_ORTHOLOGUE AFUA_6G01830)-RELATED"/>
    <property type="match status" value="1"/>
</dbReference>
<dbReference type="SUPFAM" id="SSF53335">
    <property type="entry name" value="S-adenosyl-L-methionine-dependent methyltransferases"/>
    <property type="match status" value="1"/>
</dbReference>
<evidence type="ECO:0000313" key="4">
    <source>
        <dbReference type="EMBL" id="VDM86706.1"/>
    </source>
</evidence>
<dbReference type="EMBL" id="LR130759">
    <property type="protein sequence ID" value="VDM86706.1"/>
    <property type="molecule type" value="Genomic_DNA"/>
</dbReference>
<protein>
    <submittedName>
        <fullName evidence="4">Putative O-methyltransferase</fullName>
    </submittedName>
</protein>
<dbReference type="Proteomes" id="UP000269998">
    <property type="component" value="Chromosome"/>
</dbReference>
<dbReference type="KEGG" id="mbai:MB901379_00229"/>
<keyword evidence="2 4" id="KW-0808">Transferase</keyword>
<evidence type="ECO:0000256" key="2">
    <source>
        <dbReference type="ARBA" id="ARBA00022679"/>
    </source>
</evidence>
<name>A0A3S4BC77_9MYCO</name>
<dbReference type="GO" id="GO:0008171">
    <property type="term" value="F:O-methyltransferase activity"/>
    <property type="evidence" value="ECO:0007669"/>
    <property type="project" value="InterPro"/>
</dbReference>
<dbReference type="PROSITE" id="PS51682">
    <property type="entry name" value="SAM_OMT_I"/>
    <property type="match status" value="1"/>
</dbReference>
<dbReference type="RefSeq" id="WP_158014925.1">
    <property type="nucleotide sequence ID" value="NZ_CBCSKE010000077.1"/>
</dbReference>
<reference evidence="5" key="1">
    <citation type="submission" date="2018-02" db="EMBL/GenBank/DDBJ databases">
        <authorList>
            <person name="Seth-Smith MB H."/>
            <person name="Seth-Smith H."/>
        </authorList>
    </citation>
    <scope>NUCLEOTIDE SEQUENCE [LARGE SCALE GENOMIC DNA]</scope>
</reference>
<keyword evidence="1 4" id="KW-0489">Methyltransferase</keyword>
<evidence type="ECO:0000313" key="5">
    <source>
        <dbReference type="Proteomes" id="UP000269998"/>
    </source>
</evidence>
<evidence type="ECO:0000256" key="3">
    <source>
        <dbReference type="ARBA" id="ARBA00022691"/>
    </source>
</evidence>
<proteinExistence type="predicted"/>
<dbReference type="OrthoDB" id="9799672at2"/>
<accession>A0A3S4BC77</accession>
<dbReference type="CDD" id="cd02440">
    <property type="entry name" value="AdoMet_MTases"/>
    <property type="match status" value="1"/>
</dbReference>
<organism evidence="4 5">
    <name type="scientific">Mycobacterium basiliense</name>
    <dbReference type="NCBI Taxonomy" id="2094119"/>
    <lineage>
        <taxon>Bacteria</taxon>
        <taxon>Bacillati</taxon>
        <taxon>Actinomycetota</taxon>
        <taxon>Actinomycetes</taxon>
        <taxon>Mycobacteriales</taxon>
        <taxon>Mycobacteriaceae</taxon>
        <taxon>Mycobacterium</taxon>
    </lineage>
</organism>
<gene>
    <name evidence="4" type="ORF">MB901379_00229</name>
</gene>
<dbReference type="InterPro" id="IPR029063">
    <property type="entry name" value="SAM-dependent_MTases_sf"/>
</dbReference>
<dbReference type="PANTHER" id="PTHR43167">
    <property type="entry name" value="PUTATIVE (AFU_ORTHOLOGUE AFUA_6G01830)-RELATED"/>
    <property type="match status" value="1"/>
</dbReference>
<dbReference type="Pfam" id="PF13578">
    <property type="entry name" value="Methyltransf_24"/>
    <property type="match status" value="1"/>
</dbReference>